<evidence type="ECO:0000256" key="1">
    <source>
        <dbReference type="SAM" id="MobiDB-lite"/>
    </source>
</evidence>
<protein>
    <recommendedName>
        <fullName evidence="5">Hyphally-regulated cell wall protein N-terminal domain-containing protein</fullName>
    </recommendedName>
</protein>
<proteinExistence type="predicted"/>
<feature type="compositionally biased region" description="Polar residues" evidence="1">
    <location>
        <begin position="367"/>
        <end position="377"/>
    </location>
</feature>
<feature type="signal peptide" evidence="2">
    <location>
        <begin position="1"/>
        <end position="20"/>
    </location>
</feature>
<organism evidence="3 4">
    <name type="scientific">Botrytis galanthina</name>
    <dbReference type="NCBI Taxonomy" id="278940"/>
    <lineage>
        <taxon>Eukaryota</taxon>
        <taxon>Fungi</taxon>
        <taxon>Dikarya</taxon>
        <taxon>Ascomycota</taxon>
        <taxon>Pezizomycotina</taxon>
        <taxon>Leotiomycetes</taxon>
        <taxon>Helotiales</taxon>
        <taxon>Sclerotiniaceae</taxon>
        <taxon>Botrytis</taxon>
    </lineage>
</organism>
<feature type="compositionally biased region" description="Polar residues" evidence="1">
    <location>
        <begin position="783"/>
        <end position="802"/>
    </location>
</feature>
<keyword evidence="2" id="KW-0732">Signal</keyword>
<feature type="region of interest" description="Disordered" evidence="1">
    <location>
        <begin position="457"/>
        <end position="520"/>
    </location>
</feature>
<sequence length="853" mass="89123">MLCRGSIFIWIFILTKRSEAFAQAKFQQFPNSSITSTSYTTQVNQSSIFNPKSVLVESSAESSSIYSDVETTNCPSPTLGLHTTSWTGIGATRHESFTNPLAITTTSQWSGISSGVTYDTVPVSNPKSQWPSNIINVTSILTSTLNSTSRSQSYITSKTFGLNTNFGYPIAPTNSRQLINNPNTTTFSFHHQTVSSFGHSETGTFNNTIYNTSVTPPELDPETDPCISLDSPDDDYYEFILVPNTKTITLASNATYTPIPEFTPPTYCPPGTTPAYELPSFPFGNDTDPNLIESNETSTREYLTLSPLASPSYSQIRTTTVVVTSKNPQVVFVSYTPPRFPGIPVTKIGKPSTPTFTSTSTPGSSTKAVSPGSNNVESPDAASNDDIGSPSLSRTTVVVLGVPIILTPSNVIINGHTIQRQNSPLTIKQKGHIFTVDPSQVIGPGTTLTLPSSYRAIESTNPGATSIQSQPNSTPASRAGSPGESPILNTNSGDPGATGMQPQPNPTHISGTSSTLTANSGGGNVEMSAISTLVDDISVRLGESLAVVDGKSYAIGSGAPQVVTVINTHTITIGVAGIQFAHTTLAPLLIEPTNHVIVGGEPISVGRSLAYIGSSTFTYGSGLANQTNVFNGQTILIYPSGVVFAQTTLGGNSRSGNQIGIVGGLSVTEVGSSIAIISSITFNVGPGATPTKTVISGESISADQSGLVLAGTTLTYPLILATHPVTISDVIFTQIGSTLAVIDGTTFTFGPGATPTSHTFNQQTIKVGSNGVEFSKTTFTGISESSSMQAMPTSTSKGSRLKTTGKDLAHTSTSAAATSAAVISTDQESDAGRINALFKIHGCITLGLIMMMT</sequence>
<gene>
    <name evidence="3" type="ORF">BGAL_0236g00080</name>
</gene>
<keyword evidence="4" id="KW-1185">Reference proteome</keyword>
<feature type="region of interest" description="Disordered" evidence="1">
    <location>
        <begin position="783"/>
        <end position="804"/>
    </location>
</feature>
<dbReference type="OrthoDB" id="5420777at2759"/>
<feature type="chain" id="PRO_5020323634" description="Hyphally-regulated cell wall protein N-terminal domain-containing protein" evidence="2">
    <location>
        <begin position="21"/>
        <end position="853"/>
    </location>
</feature>
<reference evidence="3 4" key="1">
    <citation type="submission" date="2017-12" db="EMBL/GenBank/DDBJ databases">
        <title>Comparative genomics of Botrytis spp.</title>
        <authorList>
            <person name="Valero-Jimenez C.A."/>
            <person name="Tapia P."/>
            <person name="Veloso J."/>
            <person name="Silva-Moreno E."/>
            <person name="Staats M."/>
            <person name="Valdes J.H."/>
            <person name="Van Kan J.A.L."/>
        </authorList>
    </citation>
    <scope>NUCLEOTIDE SEQUENCE [LARGE SCALE GENOMIC DNA]</scope>
    <source>
        <strain evidence="3 4">MUCL435</strain>
    </source>
</reference>
<evidence type="ECO:0000313" key="4">
    <source>
        <dbReference type="Proteomes" id="UP000308671"/>
    </source>
</evidence>
<comment type="caution">
    <text evidence="3">The sequence shown here is derived from an EMBL/GenBank/DDBJ whole genome shotgun (WGS) entry which is preliminary data.</text>
</comment>
<feature type="region of interest" description="Disordered" evidence="1">
    <location>
        <begin position="344"/>
        <end position="390"/>
    </location>
</feature>
<feature type="compositionally biased region" description="Low complexity" evidence="1">
    <location>
        <begin position="351"/>
        <end position="366"/>
    </location>
</feature>
<name>A0A4S8QTZ6_9HELO</name>
<feature type="compositionally biased region" description="Polar residues" evidence="1">
    <location>
        <begin position="457"/>
        <end position="476"/>
    </location>
</feature>
<dbReference type="AlphaFoldDB" id="A0A4S8QTZ6"/>
<dbReference type="EMBL" id="PQXL01000236">
    <property type="protein sequence ID" value="THV48638.1"/>
    <property type="molecule type" value="Genomic_DNA"/>
</dbReference>
<feature type="compositionally biased region" description="Polar residues" evidence="1">
    <location>
        <begin position="500"/>
        <end position="519"/>
    </location>
</feature>
<accession>A0A4S8QTZ6</accession>
<evidence type="ECO:0008006" key="5">
    <source>
        <dbReference type="Google" id="ProtNLM"/>
    </source>
</evidence>
<evidence type="ECO:0000256" key="2">
    <source>
        <dbReference type="SAM" id="SignalP"/>
    </source>
</evidence>
<dbReference type="Proteomes" id="UP000308671">
    <property type="component" value="Unassembled WGS sequence"/>
</dbReference>
<evidence type="ECO:0000313" key="3">
    <source>
        <dbReference type="EMBL" id="THV48638.1"/>
    </source>
</evidence>